<keyword evidence="4" id="KW-1185">Reference proteome</keyword>
<sequence length="207" mass="24256">MFFKRAININIDEKIIKKNRIPILIKDKQWNHIMEGNKTRGVQGIAKRLEGLVNEEKILVQQLDGLKQTKEKLMNKILHLSDLLNTKGQEDVLEELEACREDINRINAEIDLVKESIDTHHIDIEEINLHLLKETIKIAYKDIKTNDSKLSAIDREIAQLREKLGDLRDEKVEVEQRIESLYSFLHMMMGHEEMEKLDLHYSIAPKD</sequence>
<dbReference type="Proteomes" id="UP000192478">
    <property type="component" value="Chromosome"/>
</dbReference>
<accession>A0AAC9RQ99</accession>
<dbReference type="AlphaFoldDB" id="A0AAC9RQ99"/>
<protein>
    <submittedName>
        <fullName evidence="3">Chromosome partition protein Smc</fullName>
    </submittedName>
</protein>
<dbReference type="KEGG" id="cfm:BJL90_02035"/>
<evidence type="ECO:0000313" key="3">
    <source>
        <dbReference type="EMBL" id="ARE89238.1"/>
    </source>
</evidence>
<reference evidence="3 5" key="2">
    <citation type="submission" date="2017-03" db="EMBL/GenBank/DDBJ databases">
        <title>Complete sequence of Clostridium formicaceticum DSM 92.</title>
        <authorList>
            <person name="Poehlein A."/>
            <person name="Karl M."/>
            <person name="Bengelsdorf F.R."/>
            <person name="Duerre P."/>
            <person name="Daniel R."/>
        </authorList>
    </citation>
    <scope>NUCLEOTIDE SEQUENCE [LARGE SCALE GENOMIC DNA]</scope>
    <source>
        <strain evidence="3 5">DSM 92</strain>
    </source>
</reference>
<dbReference type="EMBL" id="CP020559">
    <property type="protein sequence ID" value="ARE89238.1"/>
    <property type="molecule type" value="Genomic_DNA"/>
</dbReference>
<keyword evidence="1" id="KW-0175">Coiled coil</keyword>
<feature type="coiled-coil region" evidence="1">
    <location>
        <begin position="150"/>
        <end position="177"/>
    </location>
</feature>
<name>A0AAC9RQ99_9CLOT</name>
<organism evidence="3 5">
    <name type="scientific">Clostridium formicaceticum</name>
    <dbReference type="NCBI Taxonomy" id="1497"/>
    <lineage>
        <taxon>Bacteria</taxon>
        <taxon>Bacillati</taxon>
        <taxon>Bacillota</taxon>
        <taxon>Clostridia</taxon>
        <taxon>Eubacteriales</taxon>
        <taxon>Clostridiaceae</taxon>
        <taxon>Clostridium</taxon>
    </lineage>
</organism>
<evidence type="ECO:0000256" key="1">
    <source>
        <dbReference type="SAM" id="Coils"/>
    </source>
</evidence>
<evidence type="ECO:0000313" key="4">
    <source>
        <dbReference type="Proteomes" id="UP000177894"/>
    </source>
</evidence>
<proteinExistence type="predicted"/>
<feature type="coiled-coil region" evidence="1">
    <location>
        <begin position="56"/>
        <end position="116"/>
    </location>
</feature>
<reference evidence="2 4" key="1">
    <citation type="submission" date="2016-10" db="EMBL/GenBank/DDBJ databases">
        <title>Complete Genome Sequence of Acetogen Clostridium formicoaceticum ATCC 27076.</title>
        <authorList>
            <person name="Bao T."/>
            <person name="Cheng C."/>
            <person name="Zhao J."/>
            <person name="Yang S.-T."/>
            <person name="Wang J."/>
            <person name="Wang M."/>
        </authorList>
    </citation>
    <scope>NUCLEOTIDE SEQUENCE [LARGE SCALE GENOMIC DNA]</scope>
    <source>
        <strain evidence="2 4">ATCC 27076</strain>
    </source>
</reference>
<dbReference type="EMBL" id="CP017603">
    <property type="protein sequence ID" value="AOY74841.1"/>
    <property type="molecule type" value="Genomic_DNA"/>
</dbReference>
<dbReference type="Proteomes" id="UP000177894">
    <property type="component" value="Chromosome"/>
</dbReference>
<evidence type="ECO:0000313" key="2">
    <source>
        <dbReference type="EMBL" id="AOY74841.1"/>
    </source>
</evidence>
<evidence type="ECO:0000313" key="5">
    <source>
        <dbReference type="Proteomes" id="UP000192478"/>
    </source>
</evidence>
<gene>
    <name evidence="3" type="primary">smc_3</name>
    <name evidence="2" type="ORF">BJL90_02035</name>
    <name evidence="3" type="ORF">CLFO_36450</name>
</gene>
<dbReference type="RefSeq" id="WP_070963831.1">
    <property type="nucleotide sequence ID" value="NZ_CP017603.1"/>
</dbReference>